<dbReference type="PROSITE" id="PS00018">
    <property type="entry name" value="EF_HAND_1"/>
    <property type="match status" value="1"/>
</dbReference>
<gene>
    <name evidence="2" type="ORF">METZ01_LOCUS367484</name>
</gene>
<evidence type="ECO:0000313" key="2">
    <source>
        <dbReference type="EMBL" id="SVD14630.1"/>
    </source>
</evidence>
<dbReference type="GO" id="GO:0000272">
    <property type="term" value="P:polysaccharide catabolic process"/>
    <property type="evidence" value="ECO:0007669"/>
    <property type="project" value="InterPro"/>
</dbReference>
<accession>A0A382SXD9</accession>
<dbReference type="Gene3D" id="1.10.1330.10">
    <property type="entry name" value="Dockerin domain"/>
    <property type="match status" value="1"/>
</dbReference>
<sequence length="154" mass="17569">MVNEYSDDNRILIVENFDEVEQPYTCEAWGAFAEENLPMIFTDGTPAWDFFLWDMFSLNCSAGTIVIDHNMRIRYVLDYFPSDYLNSIIIPELLVELEDSRHDINGDGQINILDIISLANIILYDNLNELGDINQDGEANILDIMAIVNLILGT</sequence>
<proteinExistence type="predicted"/>
<feature type="domain" description="Dockerin" evidence="1">
    <location>
        <begin position="97"/>
        <end position="154"/>
    </location>
</feature>
<dbReference type="PROSITE" id="PS51766">
    <property type="entry name" value="DOCKERIN"/>
    <property type="match status" value="1"/>
</dbReference>
<dbReference type="AlphaFoldDB" id="A0A382SXD9"/>
<protein>
    <recommendedName>
        <fullName evidence="1">Dockerin domain-containing protein</fullName>
    </recommendedName>
</protein>
<name>A0A382SXD9_9ZZZZ</name>
<dbReference type="InterPro" id="IPR016134">
    <property type="entry name" value="Dockerin_dom"/>
</dbReference>
<dbReference type="InterPro" id="IPR018247">
    <property type="entry name" value="EF_Hand_1_Ca_BS"/>
</dbReference>
<evidence type="ECO:0000259" key="1">
    <source>
        <dbReference type="PROSITE" id="PS51766"/>
    </source>
</evidence>
<dbReference type="SUPFAM" id="SSF63446">
    <property type="entry name" value="Type I dockerin domain"/>
    <property type="match status" value="1"/>
</dbReference>
<dbReference type="InterPro" id="IPR036439">
    <property type="entry name" value="Dockerin_dom_sf"/>
</dbReference>
<reference evidence="2" key="1">
    <citation type="submission" date="2018-05" db="EMBL/GenBank/DDBJ databases">
        <authorList>
            <person name="Lanie J.A."/>
            <person name="Ng W.-L."/>
            <person name="Kazmierczak K.M."/>
            <person name="Andrzejewski T.M."/>
            <person name="Davidsen T.M."/>
            <person name="Wayne K.J."/>
            <person name="Tettelin H."/>
            <person name="Glass J.I."/>
            <person name="Rusch D."/>
            <person name="Podicherti R."/>
            <person name="Tsui H.-C.T."/>
            <person name="Winkler M.E."/>
        </authorList>
    </citation>
    <scope>NUCLEOTIDE SEQUENCE</scope>
</reference>
<dbReference type="EMBL" id="UINC01132360">
    <property type="protein sequence ID" value="SVD14630.1"/>
    <property type="molecule type" value="Genomic_DNA"/>
</dbReference>
<organism evidence="2">
    <name type="scientific">marine metagenome</name>
    <dbReference type="NCBI Taxonomy" id="408172"/>
    <lineage>
        <taxon>unclassified sequences</taxon>
        <taxon>metagenomes</taxon>
        <taxon>ecological metagenomes</taxon>
    </lineage>
</organism>